<dbReference type="SUPFAM" id="SSF46785">
    <property type="entry name" value="Winged helix' DNA-binding domain"/>
    <property type="match status" value="1"/>
</dbReference>
<proteinExistence type="inferred from homology"/>
<evidence type="ECO:0000259" key="6">
    <source>
        <dbReference type="PROSITE" id="PS50931"/>
    </source>
</evidence>
<dbReference type="RefSeq" id="WP_128356101.1">
    <property type="nucleotide sequence ID" value="NZ_CP022987.1"/>
</dbReference>
<name>A0A410GFN0_9BURK</name>
<accession>A0A410GFN0</accession>
<dbReference type="Pfam" id="PF03466">
    <property type="entry name" value="LysR_substrate"/>
    <property type="match status" value="1"/>
</dbReference>
<keyword evidence="8" id="KW-1185">Reference proteome</keyword>
<evidence type="ECO:0000256" key="1">
    <source>
        <dbReference type="ARBA" id="ARBA00009437"/>
    </source>
</evidence>
<dbReference type="GO" id="GO:0003700">
    <property type="term" value="F:DNA-binding transcription factor activity"/>
    <property type="evidence" value="ECO:0007669"/>
    <property type="project" value="InterPro"/>
</dbReference>
<evidence type="ECO:0000256" key="3">
    <source>
        <dbReference type="ARBA" id="ARBA00023125"/>
    </source>
</evidence>
<gene>
    <name evidence="7" type="ORF">CKA81_15520</name>
</gene>
<dbReference type="FunFam" id="1.10.10.10:FF:000001">
    <property type="entry name" value="LysR family transcriptional regulator"/>
    <property type="match status" value="1"/>
</dbReference>
<dbReference type="GO" id="GO:0032993">
    <property type="term" value="C:protein-DNA complex"/>
    <property type="evidence" value="ECO:0007669"/>
    <property type="project" value="TreeGrafter"/>
</dbReference>
<evidence type="ECO:0000256" key="2">
    <source>
        <dbReference type="ARBA" id="ARBA00023015"/>
    </source>
</evidence>
<dbReference type="InterPro" id="IPR036390">
    <property type="entry name" value="WH_DNA-bd_sf"/>
</dbReference>
<dbReference type="EMBL" id="CP022987">
    <property type="protein sequence ID" value="QAA95112.1"/>
    <property type="molecule type" value="Genomic_DNA"/>
</dbReference>
<dbReference type="GO" id="GO:0003677">
    <property type="term" value="F:DNA binding"/>
    <property type="evidence" value="ECO:0007669"/>
    <property type="project" value="UniProtKB-KW"/>
</dbReference>
<reference evidence="7 8" key="1">
    <citation type="submission" date="2017-08" db="EMBL/GenBank/DDBJ databases">
        <authorList>
            <person name="Park S.-J."/>
            <person name="Kim H."/>
        </authorList>
    </citation>
    <scope>NUCLEOTIDE SEQUENCE [LARGE SCALE GENOMIC DNA]</scope>
    <source>
        <strain evidence="8">ye3</strain>
    </source>
</reference>
<keyword evidence="2" id="KW-0805">Transcription regulation</keyword>
<dbReference type="PANTHER" id="PTHR30346:SF17">
    <property type="entry name" value="LYSR FAMILY TRANSCRIPTIONAL REGULATOR"/>
    <property type="match status" value="1"/>
</dbReference>
<dbReference type="InterPro" id="IPR005119">
    <property type="entry name" value="LysR_subst-bd"/>
</dbReference>
<dbReference type="AlphaFoldDB" id="A0A410GFN0"/>
<feature type="region of interest" description="Disordered" evidence="5">
    <location>
        <begin position="308"/>
        <end position="333"/>
    </location>
</feature>
<comment type="similarity">
    <text evidence="1">Belongs to the LysR transcriptional regulatory family.</text>
</comment>
<dbReference type="PANTHER" id="PTHR30346">
    <property type="entry name" value="TRANSCRIPTIONAL DUAL REGULATOR HCAR-RELATED"/>
    <property type="match status" value="1"/>
</dbReference>
<dbReference type="PRINTS" id="PR00039">
    <property type="entry name" value="HTHLYSR"/>
</dbReference>
<protein>
    <submittedName>
        <fullName evidence="7">LysR family transcriptional regulator</fullName>
    </submittedName>
</protein>
<dbReference type="Gene3D" id="3.40.190.10">
    <property type="entry name" value="Periplasmic binding protein-like II"/>
    <property type="match status" value="2"/>
</dbReference>
<evidence type="ECO:0000313" key="8">
    <source>
        <dbReference type="Proteomes" id="UP000283474"/>
    </source>
</evidence>
<dbReference type="OrthoDB" id="110033at2"/>
<evidence type="ECO:0000256" key="4">
    <source>
        <dbReference type="ARBA" id="ARBA00023163"/>
    </source>
</evidence>
<dbReference type="InterPro" id="IPR036388">
    <property type="entry name" value="WH-like_DNA-bd_sf"/>
</dbReference>
<organism evidence="7 8">
    <name type="scientific">Pollutimonas thiosulfatoxidans</name>
    <dbReference type="NCBI Taxonomy" id="2028345"/>
    <lineage>
        <taxon>Bacteria</taxon>
        <taxon>Pseudomonadati</taxon>
        <taxon>Pseudomonadota</taxon>
        <taxon>Betaproteobacteria</taxon>
        <taxon>Burkholderiales</taxon>
        <taxon>Alcaligenaceae</taxon>
        <taxon>Pollutimonas</taxon>
    </lineage>
</organism>
<dbReference type="Pfam" id="PF00126">
    <property type="entry name" value="HTH_1"/>
    <property type="match status" value="1"/>
</dbReference>
<keyword evidence="3" id="KW-0238">DNA-binding</keyword>
<evidence type="ECO:0000256" key="5">
    <source>
        <dbReference type="SAM" id="MobiDB-lite"/>
    </source>
</evidence>
<feature type="domain" description="HTH lysR-type" evidence="6">
    <location>
        <begin position="1"/>
        <end position="58"/>
    </location>
</feature>
<keyword evidence="4" id="KW-0804">Transcription</keyword>
<dbReference type="SUPFAM" id="SSF53850">
    <property type="entry name" value="Periplasmic binding protein-like II"/>
    <property type="match status" value="1"/>
</dbReference>
<sequence length="333" mass="36280">MEIRQLEAFAAVYSAGSVTAAGRLLDRSQPMVSRQIQDLEQELGFTLFTRSRPQVTLTDQGRQFYEEVRTVLASIQQLDVRSREIARGQAKPMRIAATYSLGATLVASVVGELEGTAPVFEHKLYIDTMDSEETVQTISDGRADIGVVSLPVDLGRCTLQWSGQAPYLLAMPVDHPLAASPTVKLDALGNNTVITLSNRSGLRHRLSTALLRPGLATPQRRHIETSSSMNALMLVRAGVGLALVDPLTATVMPQADVVYKSVDRYVPYVMGVITRRDRDLSADERTLIQALREYASRCVPRFIPGDPSGLPAEADPFLESAPKGPEGEACEDC</sequence>
<dbReference type="Gene3D" id="1.10.10.10">
    <property type="entry name" value="Winged helix-like DNA-binding domain superfamily/Winged helix DNA-binding domain"/>
    <property type="match status" value="1"/>
</dbReference>
<evidence type="ECO:0000313" key="7">
    <source>
        <dbReference type="EMBL" id="QAA95112.1"/>
    </source>
</evidence>
<dbReference type="Proteomes" id="UP000283474">
    <property type="component" value="Chromosome"/>
</dbReference>
<dbReference type="KEGG" id="pus:CKA81_15520"/>
<dbReference type="InterPro" id="IPR000847">
    <property type="entry name" value="LysR_HTH_N"/>
</dbReference>
<dbReference type="PROSITE" id="PS50931">
    <property type="entry name" value="HTH_LYSR"/>
    <property type="match status" value="1"/>
</dbReference>